<organism evidence="4 5">
    <name type="scientific">Rhodocollybia butyracea</name>
    <dbReference type="NCBI Taxonomy" id="206335"/>
    <lineage>
        <taxon>Eukaryota</taxon>
        <taxon>Fungi</taxon>
        <taxon>Dikarya</taxon>
        <taxon>Basidiomycota</taxon>
        <taxon>Agaricomycotina</taxon>
        <taxon>Agaricomycetes</taxon>
        <taxon>Agaricomycetidae</taxon>
        <taxon>Agaricales</taxon>
        <taxon>Marasmiineae</taxon>
        <taxon>Omphalotaceae</taxon>
        <taxon>Rhodocollybia</taxon>
    </lineage>
</organism>
<keyword evidence="3" id="KW-0732">Signal</keyword>
<feature type="region of interest" description="Disordered" evidence="1">
    <location>
        <begin position="346"/>
        <end position="379"/>
    </location>
</feature>
<dbReference type="Proteomes" id="UP000772434">
    <property type="component" value="Unassembled WGS sequence"/>
</dbReference>
<feature type="transmembrane region" description="Helical" evidence="2">
    <location>
        <begin position="207"/>
        <end position="229"/>
    </location>
</feature>
<feature type="chain" id="PRO_5040236989" evidence="3">
    <location>
        <begin position="20"/>
        <end position="379"/>
    </location>
</feature>
<gene>
    <name evidence="4" type="ORF">BDP27DRAFT_1435522</name>
</gene>
<evidence type="ECO:0000313" key="4">
    <source>
        <dbReference type="EMBL" id="KAF9037905.1"/>
    </source>
</evidence>
<reference evidence="4" key="1">
    <citation type="submission" date="2020-11" db="EMBL/GenBank/DDBJ databases">
        <authorList>
            <consortium name="DOE Joint Genome Institute"/>
            <person name="Ahrendt S."/>
            <person name="Riley R."/>
            <person name="Andreopoulos W."/>
            <person name="Labutti K."/>
            <person name="Pangilinan J."/>
            <person name="Ruiz-Duenas F.J."/>
            <person name="Barrasa J.M."/>
            <person name="Sanchez-Garcia M."/>
            <person name="Camarero S."/>
            <person name="Miyauchi S."/>
            <person name="Serrano A."/>
            <person name="Linde D."/>
            <person name="Babiker R."/>
            <person name="Drula E."/>
            <person name="Ayuso-Fernandez I."/>
            <person name="Pacheco R."/>
            <person name="Padilla G."/>
            <person name="Ferreira P."/>
            <person name="Barriuso J."/>
            <person name="Kellner H."/>
            <person name="Castanera R."/>
            <person name="Alfaro M."/>
            <person name="Ramirez L."/>
            <person name="Pisabarro A.G."/>
            <person name="Kuo A."/>
            <person name="Tritt A."/>
            <person name="Lipzen A."/>
            <person name="He G."/>
            <person name="Yan M."/>
            <person name="Ng V."/>
            <person name="Cullen D."/>
            <person name="Martin F."/>
            <person name="Rosso M.-N."/>
            <person name="Henrissat B."/>
            <person name="Hibbett D."/>
            <person name="Martinez A.T."/>
            <person name="Grigoriev I.V."/>
        </authorList>
    </citation>
    <scope>NUCLEOTIDE SEQUENCE</scope>
    <source>
        <strain evidence="4">AH 40177</strain>
    </source>
</reference>
<feature type="signal peptide" evidence="3">
    <location>
        <begin position="1"/>
        <end position="19"/>
    </location>
</feature>
<protein>
    <submittedName>
        <fullName evidence="4">Uncharacterized protein</fullName>
    </submittedName>
</protein>
<comment type="caution">
    <text evidence="4">The sequence shown here is derived from an EMBL/GenBank/DDBJ whole genome shotgun (WGS) entry which is preliminary data.</text>
</comment>
<keyword evidence="2" id="KW-1133">Transmembrane helix</keyword>
<keyword evidence="2" id="KW-0472">Membrane</keyword>
<keyword evidence="5" id="KW-1185">Reference proteome</keyword>
<name>A0A9P5P581_9AGAR</name>
<proteinExistence type="predicted"/>
<keyword evidence="2" id="KW-0812">Transmembrane</keyword>
<sequence>MHPRVPSILLLVLFLHVTAVRLQAVNRSIDDTFGDSVTGQRPVFLPTSPGVWANQDCTGCAIQPPTTKAFDGTYTASTYNSMLGSISIAFNFTGTAVYVFFILANIPASLATATTAANFTLDGALVGNFTHAPDLSLPDFQFNENALAFSTSGLENATHQMVISTSGLDEHIFVNFDYALYTFEDAVAAEPRISQASTSTSTSPTGAIVGGVIGGLATLGASVAILLFCHRRSRRSGPQPSDGTKHEHPDSFVVQHMGSKTNVPRGRVPSRKLRSTVGASPLGASYRDSQYTVSTVSTLTGDDCSRQHRKWSTPDTSIPDLQYLWQKELEHQIWVINEKIEQLRSKAKEPSGFSHSTTSAGLTGEKADSVNYGGTGLEQ</sequence>
<evidence type="ECO:0000313" key="5">
    <source>
        <dbReference type="Proteomes" id="UP000772434"/>
    </source>
</evidence>
<evidence type="ECO:0000256" key="3">
    <source>
        <dbReference type="SAM" id="SignalP"/>
    </source>
</evidence>
<dbReference type="AlphaFoldDB" id="A0A9P5P581"/>
<evidence type="ECO:0000256" key="1">
    <source>
        <dbReference type="SAM" id="MobiDB-lite"/>
    </source>
</evidence>
<dbReference type="EMBL" id="JADNRY010000593">
    <property type="protein sequence ID" value="KAF9037905.1"/>
    <property type="molecule type" value="Genomic_DNA"/>
</dbReference>
<evidence type="ECO:0000256" key="2">
    <source>
        <dbReference type="SAM" id="Phobius"/>
    </source>
</evidence>
<dbReference type="OrthoDB" id="2758521at2759"/>
<accession>A0A9P5P581</accession>